<dbReference type="Pfam" id="PF00595">
    <property type="entry name" value="PDZ"/>
    <property type="match status" value="2"/>
</dbReference>
<organism evidence="3 4">
    <name type="scientific">Diatraea saccharalis</name>
    <name type="common">sugarcane borer</name>
    <dbReference type="NCBI Taxonomy" id="40085"/>
    <lineage>
        <taxon>Eukaryota</taxon>
        <taxon>Metazoa</taxon>
        <taxon>Ecdysozoa</taxon>
        <taxon>Arthropoda</taxon>
        <taxon>Hexapoda</taxon>
        <taxon>Insecta</taxon>
        <taxon>Pterygota</taxon>
        <taxon>Neoptera</taxon>
        <taxon>Endopterygota</taxon>
        <taxon>Lepidoptera</taxon>
        <taxon>Glossata</taxon>
        <taxon>Ditrysia</taxon>
        <taxon>Pyraloidea</taxon>
        <taxon>Crambidae</taxon>
        <taxon>Crambinae</taxon>
        <taxon>Diatraea</taxon>
    </lineage>
</organism>
<dbReference type="PANTHER" id="PTHR19964">
    <property type="entry name" value="MULTIPLE PDZ DOMAIN PROTEIN"/>
    <property type="match status" value="1"/>
</dbReference>
<dbReference type="InterPro" id="IPR036034">
    <property type="entry name" value="PDZ_sf"/>
</dbReference>
<feature type="region of interest" description="Disordered" evidence="1">
    <location>
        <begin position="135"/>
        <end position="163"/>
    </location>
</feature>
<feature type="region of interest" description="Disordered" evidence="1">
    <location>
        <begin position="277"/>
        <end position="309"/>
    </location>
</feature>
<reference evidence="3" key="2">
    <citation type="submission" date="2022-10" db="EMBL/GenBank/DDBJ databases">
        <authorList>
            <consortium name="ENA_rothamsted_submissions"/>
            <consortium name="culmorum"/>
            <person name="King R."/>
        </authorList>
    </citation>
    <scope>NUCLEOTIDE SEQUENCE</scope>
</reference>
<dbReference type="Proteomes" id="UP001153714">
    <property type="component" value="Chromosome 14"/>
</dbReference>
<protein>
    <recommendedName>
        <fullName evidence="2">PDZ domain-containing protein</fullName>
    </recommendedName>
</protein>
<evidence type="ECO:0000256" key="1">
    <source>
        <dbReference type="SAM" id="MobiDB-lite"/>
    </source>
</evidence>
<keyword evidence="4" id="KW-1185">Reference proteome</keyword>
<feature type="non-terminal residue" evidence="3">
    <location>
        <position position="1"/>
    </location>
</feature>
<evidence type="ECO:0000313" key="4">
    <source>
        <dbReference type="Proteomes" id="UP001153714"/>
    </source>
</evidence>
<feature type="domain" description="PDZ" evidence="2">
    <location>
        <begin position="341"/>
        <end position="423"/>
    </location>
</feature>
<feature type="compositionally biased region" description="Basic and acidic residues" evidence="1">
    <location>
        <begin position="16"/>
        <end position="31"/>
    </location>
</feature>
<feature type="region of interest" description="Disordered" evidence="1">
    <location>
        <begin position="1"/>
        <end position="33"/>
    </location>
</feature>
<feature type="compositionally biased region" description="Pro residues" evidence="1">
    <location>
        <begin position="300"/>
        <end position="309"/>
    </location>
</feature>
<accession>A0A9N9QY84</accession>
<proteinExistence type="predicted"/>
<gene>
    <name evidence="3" type="ORF">DIATSA_LOCUS3740</name>
</gene>
<dbReference type="SUPFAM" id="SSF50156">
    <property type="entry name" value="PDZ domain-like"/>
    <property type="match status" value="2"/>
</dbReference>
<dbReference type="InterPro" id="IPR001478">
    <property type="entry name" value="PDZ"/>
</dbReference>
<feature type="domain" description="PDZ" evidence="2">
    <location>
        <begin position="51"/>
        <end position="132"/>
    </location>
</feature>
<sequence>RLSQTTSSATTSSSEGRGRREASPEVDRQDLHLPNLDGHLPVYDVQYGEFDIVMTKVNGSLGFTLRKEDHSALGHYVRALVREPALSDGRIQPGDRIVAVNDTPMSNMSHAEAVAFLRACGSEVRLRLYRDHAATPLSPMSPKEEAPTDSDAPLNRPKPPLRPEAVSMLCDLAARRLTPDAADGSRSPCLSPRKFRKLTKDNNHYEQPNVPPHGYELNNLDNDALDAPNIYQEDISRQRYTEPAFPIDSDEPVSMPAELSSDEARFKHTNPAYQSAVLHTSSDGDGSKEDSNNERRVIEPPLPPLPPPPHITPKEIEPVQKENVKPEPVNEVTSTEPTIVTVELNRGWNSRLGFSVQSHPDSGQSYISAVYSDSVAARDGRLRRGDVILQVNDENVTSMKTPEVIDLLRILRGSICITVLRPPNAK</sequence>
<dbReference type="PROSITE" id="PS50106">
    <property type="entry name" value="PDZ"/>
    <property type="match status" value="2"/>
</dbReference>
<dbReference type="AlphaFoldDB" id="A0A9N9QY84"/>
<dbReference type="CDD" id="cd00136">
    <property type="entry name" value="PDZ_canonical"/>
    <property type="match status" value="1"/>
</dbReference>
<dbReference type="PANTHER" id="PTHR19964:SF97">
    <property type="entry name" value="PDZ DOMAIN-CONTAINING PROTEIN"/>
    <property type="match status" value="1"/>
</dbReference>
<dbReference type="EMBL" id="OU893345">
    <property type="protein sequence ID" value="CAG9785728.1"/>
    <property type="molecule type" value="Genomic_DNA"/>
</dbReference>
<dbReference type="OrthoDB" id="165498at2759"/>
<dbReference type="Gene3D" id="2.30.42.10">
    <property type="match status" value="2"/>
</dbReference>
<feature type="region of interest" description="Disordered" evidence="1">
    <location>
        <begin position="179"/>
        <end position="213"/>
    </location>
</feature>
<dbReference type="SMART" id="SM00228">
    <property type="entry name" value="PDZ"/>
    <property type="match status" value="2"/>
</dbReference>
<reference evidence="3" key="1">
    <citation type="submission" date="2021-12" db="EMBL/GenBank/DDBJ databases">
        <authorList>
            <person name="King R."/>
        </authorList>
    </citation>
    <scope>NUCLEOTIDE SEQUENCE</scope>
</reference>
<feature type="compositionally biased region" description="Basic and acidic residues" evidence="1">
    <location>
        <begin position="285"/>
        <end position="298"/>
    </location>
</feature>
<name>A0A9N9QY84_9NEOP</name>
<evidence type="ECO:0000313" key="3">
    <source>
        <dbReference type="EMBL" id="CAG9785728.1"/>
    </source>
</evidence>
<feature type="compositionally biased region" description="Low complexity" evidence="1">
    <location>
        <begin position="1"/>
        <end position="15"/>
    </location>
</feature>
<evidence type="ECO:0000259" key="2">
    <source>
        <dbReference type="PROSITE" id="PS50106"/>
    </source>
</evidence>
<dbReference type="InterPro" id="IPR051342">
    <property type="entry name" value="PDZ_scaffold"/>
</dbReference>